<feature type="compositionally biased region" description="Basic residues" evidence="1">
    <location>
        <begin position="1"/>
        <end position="10"/>
    </location>
</feature>
<sequence>MEFGPRKKGGIKMGGGRERRNMDNFNINPALLETFQQFISTQGSTADQNPDKLPGGMELMLAQMLQSSVPTMANMTEQSRSSAETIGTDDADSIRVDSPESETGTGSGNDDRAAREASLTRPYRVEPWYECFATTSQKEFEALIYSLYVIGKNNGKLDGYEYYECINRLQNKCRYKVRCKVKDEFFIVEEKGGHNHAIEPVGQAGSHAGLPKTLREIVDKSFNEDWPANIRQEKVVEEVKRLGLPPNPRLSRQIDNRIAYLRRVKNLQETKKIQDQIEPQDMGPFTGQPFMQQMGIDLNVSPIKQQEMMTDDDDDIAHRRILEIMQASAGLNGMGQQSEGSQATTESMESNDGI</sequence>
<keyword evidence="3" id="KW-1185">Reference proteome</keyword>
<evidence type="ECO:0000313" key="2">
    <source>
        <dbReference type="EMBL" id="PAV59349.1"/>
    </source>
</evidence>
<accession>A0A2A2JCM6</accession>
<evidence type="ECO:0000313" key="3">
    <source>
        <dbReference type="Proteomes" id="UP000218231"/>
    </source>
</evidence>
<evidence type="ECO:0008006" key="4">
    <source>
        <dbReference type="Google" id="ProtNLM"/>
    </source>
</evidence>
<feature type="region of interest" description="Disordered" evidence="1">
    <location>
        <begin position="73"/>
        <end position="117"/>
    </location>
</feature>
<feature type="region of interest" description="Disordered" evidence="1">
    <location>
        <begin position="1"/>
        <end position="23"/>
    </location>
</feature>
<feature type="compositionally biased region" description="Polar residues" evidence="1">
    <location>
        <begin position="73"/>
        <end position="85"/>
    </location>
</feature>
<protein>
    <recommendedName>
        <fullName evidence="4">FLYWCH-type domain-containing protein</fullName>
    </recommendedName>
</protein>
<evidence type="ECO:0000256" key="1">
    <source>
        <dbReference type="SAM" id="MobiDB-lite"/>
    </source>
</evidence>
<dbReference type="EMBL" id="LIAE01010529">
    <property type="protein sequence ID" value="PAV59349.1"/>
    <property type="molecule type" value="Genomic_DNA"/>
</dbReference>
<feature type="region of interest" description="Disordered" evidence="1">
    <location>
        <begin position="330"/>
        <end position="354"/>
    </location>
</feature>
<proteinExistence type="predicted"/>
<organism evidence="2 3">
    <name type="scientific">Diploscapter pachys</name>
    <dbReference type="NCBI Taxonomy" id="2018661"/>
    <lineage>
        <taxon>Eukaryota</taxon>
        <taxon>Metazoa</taxon>
        <taxon>Ecdysozoa</taxon>
        <taxon>Nematoda</taxon>
        <taxon>Chromadorea</taxon>
        <taxon>Rhabditida</taxon>
        <taxon>Rhabditina</taxon>
        <taxon>Rhabditomorpha</taxon>
        <taxon>Rhabditoidea</taxon>
        <taxon>Rhabditidae</taxon>
        <taxon>Diploscapter</taxon>
    </lineage>
</organism>
<dbReference type="Proteomes" id="UP000218231">
    <property type="component" value="Unassembled WGS sequence"/>
</dbReference>
<dbReference type="OrthoDB" id="5843068at2759"/>
<comment type="caution">
    <text evidence="2">The sequence shown here is derived from an EMBL/GenBank/DDBJ whole genome shotgun (WGS) entry which is preliminary data.</text>
</comment>
<reference evidence="2 3" key="1">
    <citation type="journal article" date="2017" name="Curr. Biol.">
        <title>Genome architecture and evolution of a unichromosomal asexual nematode.</title>
        <authorList>
            <person name="Fradin H."/>
            <person name="Zegar C."/>
            <person name="Gutwein M."/>
            <person name="Lucas J."/>
            <person name="Kovtun M."/>
            <person name="Corcoran D."/>
            <person name="Baugh L.R."/>
            <person name="Kiontke K."/>
            <person name="Gunsalus K."/>
            <person name="Fitch D.H."/>
            <person name="Piano F."/>
        </authorList>
    </citation>
    <scope>NUCLEOTIDE SEQUENCE [LARGE SCALE GENOMIC DNA]</scope>
    <source>
        <strain evidence="2">PF1309</strain>
    </source>
</reference>
<gene>
    <name evidence="2" type="ORF">WR25_21392</name>
</gene>
<feature type="compositionally biased region" description="Polar residues" evidence="1">
    <location>
        <begin position="334"/>
        <end position="354"/>
    </location>
</feature>
<dbReference type="AlphaFoldDB" id="A0A2A2JCM6"/>
<name>A0A2A2JCM6_9BILA</name>